<keyword evidence="2" id="KW-1185">Reference proteome</keyword>
<proteinExistence type="predicted"/>
<evidence type="ECO:0000313" key="1">
    <source>
        <dbReference type="EMBL" id="RCN28176.1"/>
    </source>
</evidence>
<evidence type="ECO:0000313" key="2">
    <source>
        <dbReference type="Proteomes" id="UP000252519"/>
    </source>
</evidence>
<feature type="non-terminal residue" evidence="1">
    <location>
        <position position="1"/>
    </location>
</feature>
<sequence>LNIKQTALQSWVKCDVGGVSTAIVPQSNSSQLCFLAGCKDMAIIRESKEEEYTVTLLEVYSNNDNEQLLSPTCNYNLLKPTAKCDRPDLSTEDTEVQFGSLSAVRGRGSIQKNFSKILFIT</sequence>
<dbReference type="EMBL" id="JOJR01002931">
    <property type="protein sequence ID" value="RCN28176.1"/>
    <property type="molecule type" value="Genomic_DNA"/>
</dbReference>
<protein>
    <submittedName>
        <fullName evidence="1">Uncharacterized protein</fullName>
    </submittedName>
</protein>
<reference evidence="1 2" key="1">
    <citation type="submission" date="2014-10" db="EMBL/GenBank/DDBJ databases">
        <title>Draft genome of the hookworm Ancylostoma caninum.</title>
        <authorList>
            <person name="Mitreva M."/>
        </authorList>
    </citation>
    <scope>NUCLEOTIDE SEQUENCE [LARGE SCALE GENOMIC DNA]</scope>
    <source>
        <strain evidence="1 2">Baltimore</strain>
    </source>
</reference>
<gene>
    <name evidence="1" type="ORF">ANCCAN_26086</name>
</gene>
<accession>A0A368F7T4</accession>
<comment type="caution">
    <text evidence="1">The sequence shown here is derived from an EMBL/GenBank/DDBJ whole genome shotgun (WGS) entry which is preliminary data.</text>
</comment>
<name>A0A368F7T4_ANCCA</name>
<dbReference type="OrthoDB" id="5835412at2759"/>
<dbReference type="Proteomes" id="UP000252519">
    <property type="component" value="Unassembled WGS sequence"/>
</dbReference>
<dbReference type="AlphaFoldDB" id="A0A368F7T4"/>
<organism evidence="1 2">
    <name type="scientific">Ancylostoma caninum</name>
    <name type="common">Dog hookworm</name>
    <dbReference type="NCBI Taxonomy" id="29170"/>
    <lineage>
        <taxon>Eukaryota</taxon>
        <taxon>Metazoa</taxon>
        <taxon>Ecdysozoa</taxon>
        <taxon>Nematoda</taxon>
        <taxon>Chromadorea</taxon>
        <taxon>Rhabditida</taxon>
        <taxon>Rhabditina</taxon>
        <taxon>Rhabditomorpha</taxon>
        <taxon>Strongyloidea</taxon>
        <taxon>Ancylostomatidae</taxon>
        <taxon>Ancylostomatinae</taxon>
        <taxon>Ancylostoma</taxon>
    </lineage>
</organism>